<evidence type="ECO:0000313" key="2">
    <source>
        <dbReference type="EMBL" id="KAF5931415.1"/>
    </source>
</evidence>
<dbReference type="PANTHER" id="PTHR31343:SF4">
    <property type="entry name" value="DUF789 DOMAIN-CONTAINING PROTEIN"/>
    <property type="match status" value="1"/>
</dbReference>
<dbReference type="EMBL" id="JACBKZ010000015">
    <property type="protein sequence ID" value="KAF5931415.1"/>
    <property type="molecule type" value="Genomic_DNA"/>
</dbReference>
<evidence type="ECO:0008006" key="4">
    <source>
        <dbReference type="Google" id="ProtNLM"/>
    </source>
</evidence>
<name>A0A7J7FSU8_CAMSI</name>
<feature type="region of interest" description="Disordered" evidence="1">
    <location>
        <begin position="230"/>
        <end position="258"/>
    </location>
</feature>
<sequence>MSLVKTSKTLITPTIWFRSSFFSIQISFHSSLKFTLSEILKLYIYTYEFKAMPGSGGFAVSRAHGGDRFYNPPAIRRHHQQLLLQQQQLNWQHRRLPRPVKPPVVAAVEAENRTDSDDSMTTLLKPPSVSLFSIPRPLTNVTNLDRLVESVTPFVPAQYFSEANVMGWRSRESELHPYYCLEDLWESFSEWSVYGVGVPLLLNGKDRIIQYYVPFLSGIQLYVDSLKSPSRLRRPGEESDAESSRETSSGGSSDCEADRRAKYVVDGSRSQQNLMNLNSQRMNRISLRDKSLMSSSSDEAEICNSPGMLLFEYLEQEQPYNRKPLIDKASSLLGDYCIQADVHFQSLFFFFSCPDMGTHGTFPYHFHRFQFLCLSLKISGCTGAVIYCLQVGFPWLGNSHLWLHGASGRKVHGGVDSSSKISLPVFGLACYKLVGSILTPSGPHECQQENSLLHAADNWLRHLQVVLPDYQFFRSHYAPWR</sequence>
<proteinExistence type="predicted"/>
<accession>A0A7J7FSU8</accession>
<dbReference type="Pfam" id="PF05623">
    <property type="entry name" value="DUF789"/>
    <property type="match status" value="2"/>
</dbReference>
<dbReference type="InterPro" id="IPR008507">
    <property type="entry name" value="DUF789"/>
</dbReference>
<protein>
    <recommendedName>
        <fullName evidence="4">DUF789 domain-containing protein</fullName>
    </recommendedName>
</protein>
<comment type="caution">
    <text evidence="2">The sequence shown here is derived from an EMBL/GenBank/DDBJ whole genome shotgun (WGS) entry which is preliminary data.</text>
</comment>
<dbReference type="AlphaFoldDB" id="A0A7J7FSU8"/>
<gene>
    <name evidence="2" type="ORF">HYC85_032288</name>
</gene>
<dbReference type="Proteomes" id="UP000593564">
    <property type="component" value="Unassembled WGS sequence"/>
</dbReference>
<reference evidence="3" key="1">
    <citation type="journal article" date="2020" name="Nat. Commun.">
        <title>Genome assembly of wild tea tree DASZ reveals pedigree and selection history of tea varieties.</title>
        <authorList>
            <person name="Zhang W."/>
            <person name="Zhang Y."/>
            <person name="Qiu H."/>
            <person name="Guo Y."/>
            <person name="Wan H."/>
            <person name="Zhang X."/>
            <person name="Scossa F."/>
            <person name="Alseekh S."/>
            <person name="Zhang Q."/>
            <person name="Wang P."/>
            <person name="Xu L."/>
            <person name="Schmidt M.H."/>
            <person name="Jia X."/>
            <person name="Li D."/>
            <person name="Zhu A."/>
            <person name="Guo F."/>
            <person name="Chen W."/>
            <person name="Ni D."/>
            <person name="Usadel B."/>
            <person name="Fernie A.R."/>
            <person name="Wen W."/>
        </authorList>
    </citation>
    <scope>NUCLEOTIDE SEQUENCE [LARGE SCALE GENOMIC DNA]</scope>
    <source>
        <strain evidence="3">cv. G240</strain>
    </source>
</reference>
<evidence type="ECO:0000313" key="3">
    <source>
        <dbReference type="Proteomes" id="UP000593564"/>
    </source>
</evidence>
<feature type="compositionally biased region" description="Basic and acidic residues" evidence="1">
    <location>
        <begin position="234"/>
        <end position="245"/>
    </location>
</feature>
<evidence type="ECO:0000256" key="1">
    <source>
        <dbReference type="SAM" id="MobiDB-lite"/>
    </source>
</evidence>
<dbReference type="PANTHER" id="PTHR31343">
    <property type="entry name" value="T15D22.8"/>
    <property type="match status" value="1"/>
</dbReference>
<organism evidence="2 3">
    <name type="scientific">Camellia sinensis</name>
    <name type="common">Tea plant</name>
    <name type="synonym">Thea sinensis</name>
    <dbReference type="NCBI Taxonomy" id="4442"/>
    <lineage>
        <taxon>Eukaryota</taxon>
        <taxon>Viridiplantae</taxon>
        <taxon>Streptophyta</taxon>
        <taxon>Embryophyta</taxon>
        <taxon>Tracheophyta</taxon>
        <taxon>Spermatophyta</taxon>
        <taxon>Magnoliopsida</taxon>
        <taxon>eudicotyledons</taxon>
        <taxon>Gunneridae</taxon>
        <taxon>Pentapetalae</taxon>
        <taxon>asterids</taxon>
        <taxon>Ericales</taxon>
        <taxon>Theaceae</taxon>
        <taxon>Camellia</taxon>
    </lineage>
</organism>
<reference evidence="2 3" key="2">
    <citation type="submission" date="2020-07" db="EMBL/GenBank/DDBJ databases">
        <title>Genome assembly of wild tea tree DASZ reveals pedigree and selection history of tea varieties.</title>
        <authorList>
            <person name="Zhang W."/>
        </authorList>
    </citation>
    <scope>NUCLEOTIDE SEQUENCE [LARGE SCALE GENOMIC DNA]</scope>
    <source>
        <strain evidence="3">cv. G240</strain>
        <tissue evidence="2">Leaf</tissue>
    </source>
</reference>
<keyword evidence="3" id="KW-1185">Reference proteome</keyword>